<sequence length="156" mass="16643">MSMAEDLRSRFTASLKEAMLAKDAARTSTLRMILAKLKDVDIAARPSGIDKVPDDQVTAMLRGMAKSRRESVELYRQGNRPELAEKEEAEIAVIEGFLPQQMDESAMQAAVQAAIAETGASGIKEMGKVMAALRAKHAASLDMAKAGPLVKAALGG</sequence>
<dbReference type="EMBL" id="JAETWB010000004">
    <property type="protein sequence ID" value="MBL6078870.1"/>
    <property type="molecule type" value="Genomic_DNA"/>
</dbReference>
<keyword evidence="2" id="KW-1185">Reference proteome</keyword>
<name>A0ABS1U2U7_9PROT</name>
<dbReference type="InterPro" id="IPR003789">
    <property type="entry name" value="Asn/Gln_tRNA_amidoTrase-B-like"/>
</dbReference>
<evidence type="ECO:0000313" key="2">
    <source>
        <dbReference type="Proteomes" id="UP000660885"/>
    </source>
</evidence>
<dbReference type="Pfam" id="PF09424">
    <property type="entry name" value="YqeY"/>
    <property type="match status" value="1"/>
</dbReference>
<organism evidence="1 2">
    <name type="scientific">Belnapia arida</name>
    <dbReference type="NCBI Taxonomy" id="2804533"/>
    <lineage>
        <taxon>Bacteria</taxon>
        <taxon>Pseudomonadati</taxon>
        <taxon>Pseudomonadota</taxon>
        <taxon>Alphaproteobacteria</taxon>
        <taxon>Acetobacterales</taxon>
        <taxon>Roseomonadaceae</taxon>
        <taxon>Belnapia</taxon>
    </lineage>
</organism>
<dbReference type="Proteomes" id="UP000660885">
    <property type="component" value="Unassembled WGS sequence"/>
</dbReference>
<comment type="caution">
    <text evidence="1">The sequence shown here is derived from an EMBL/GenBank/DDBJ whole genome shotgun (WGS) entry which is preliminary data.</text>
</comment>
<dbReference type="InterPro" id="IPR042184">
    <property type="entry name" value="YqeY/Aim41_N"/>
</dbReference>
<dbReference type="PANTHER" id="PTHR28055:SF1">
    <property type="entry name" value="ALTERED INHERITANCE OF MITOCHONDRIA PROTEIN 41, MITOCHONDRIAL"/>
    <property type="match status" value="1"/>
</dbReference>
<dbReference type="Gene3D" id="1.10.1510.10">
    <property type="entry name" value="Uncharacterised protein YqeY/AIM41 PF09424, N-terminal domain"/>
    <property type="match status" value="1"/>
</dbReference>
<dbReference type="Gene3D" id="1.10.10.410">
    <property type="match status" value="1"/>
</dbReference>
<reference evidence="1 2" key="1">
    <citation type="submission" date="2021-01" db="EMBL/GenBank/DDBJ databases">
        <title>Belnapia mucosa sp. nov. and Belnapia arida sp. nov., isolated from the Tabernas Desert (Almeria, Spain).</title>
        <authorList>
            <person name="Molina-Menor E."/>
            <person name="Vidal-Verdu A."/>
            <person name="Calonge A."/>
            <person name="Satari L."/>
            <person name="Pereto J."/>
            <person name="Porcar M."/>
        </authorList>
    </citation>
    <scope>NUCLEOTIDE SEQUENCE [LARGE SCALE GENOMIC DNA]</scope>
    <source>
        <strain evidence="1 2">T18</strain>
    </source>
</reference>
<dbReference type="PANTHER" id="PTHR28055">
    <property type="entry name" value="ALTERED INHERITANCE OF MITOCHONDRIA PROTEIN 41, MITOCHONDRIAL"/>
    <property type="match status" value="1"/>
</dbReference>
<proteinExistence type="predicted"/>
<dbReference type="RefSeq" id="WP_202832135.1">
    <property type="nucleotide sequence ID" value="NZ_JAETWB010000004.1"/>
</dbReference>
<dbReference type="SUPFAM" id="SSF89095">
    <property type="entry name" value="GatB/YqeY motif"/>
    <property type="match status" value="1"/>
</dbReference>
<dbReference type="InterPro" id="IPR023168">
    <property type="entry name" value="GatB_Yqey_C_2"/>
</dbReference>
<dbReference type="InterPro" id="IPR019004">
    <property type="entry name" value="YqeY/Aim41"/>
</dbReference>
<gene>
    <name evidence="1" type="ORF">JMJ56_12695</name>
</gene>
<accession>A0ABS1U2U7</accession>
<protein>
    <submittedName>
        <fullName evidence="1">GatB/YqeY domain-containing protein</fullName>
    </submittedName>
</protein>
<evidence type="ECO:0000313" key="1">
    <source>
        <dbReference type="EMBL" id="MBL6078870.1"/>
    </source>
</evidence>